<evidence type="ECO:0000313" key="16">
    <source>
        <dbReference type="Proteomes" id="UP000318297"/>
    </source>
</evidence>
<evidence type="ECO:0000256" key="5">
    <source>
        <dbReference type="ARBA" id="ARBA00022538"/>
    </source>
</evidence>
<keyword evidence="11 12" id="KW-0472">Membrane</keyword>
<keyword evidence="10 12" id="KW-0406">Ion transport</keyword>
<evidence type="ECO:0000259" key="14">
    <source>
        <dbReference type="Pfam" id="PF22776"/>
    </source>
</evidence>
<evidence type="ECO:0000256" key="1">
    <source>
        <dbReference type="ARBA" id="ARBA00004141"/>
    </source>
</evidence>
<dbReference type="EMBL" id="VIVQ01000001">
    <property type="protein sequence ID" value="TWE11477.1"/>
    <property type="molecule type" value="Genomic_DNA"/>
</dbReference>
<feature type="transmembrane region" description="Helical" evidence="12">
    <location>
        <begin position="368"/>
        <end position="390"/>
    </location>
</feature>
<feature type="transmembrane region" description="Helical" evidence="12">
    <location>
        <begin position="428"/>
        <end position="448"/>
    </location>
</feature>
<dbReference type="PANTHER" id="PTHR30540">
    <property type="entry name" value="OSMOTIC STRESS POTASSIUM TRANSPORTER"/>
    <property type="match status" value="1"/>
</dbReference>
<evidence type="ECO:0000256" key="3">
    <source>
        <dbReference type="ARBA" id="ARBA00022448"/>
    </source>
</evidence>
<dbReference type="InterPro" id="IPR053952">
    <property type="entry name" value="K_trans_C"/>
</dbReference>
<feature type="transmembrane region" description="Helical" evidence="12">
    <location>
        <begin position="103"/>
        <end position="124"/>
    </location>
</feature>
<dbReference type="Pfam" id="PF02705">
    <property type="entry name" value="K_trans"/>
    <property type="match status" value="1"/>
</dbReference>
<evidence type="ECO:0000256" key="10">
    <source>
        <dbReference type="ARBA" id="ARBA00023065"/>
    </source>
</evidence>
<keyword evidence="4 12" id="KW-1003">Cell membrane</keyword>
<dbReference type="AlphaFoldDB" id="A0A561E780"/>
<feature type="transmembrane region" description="Helical" evidence="12">
    <location>
        <begin position="52"/>
        <end position="72"/>
    </location>
</feature>
<accession>A0A561E780</accession>
<feature type="transmembrane region" description="Helical" evidence="12">
    <location>
        <begin position="144"/>
        <end position="162"/>
    </location>
</feature>
<organism evidence="15 16">
    <name type="scientific">Rudaeicoccus suwonensis</name>
    <dbReference type="NCBI Taxonomy" id="657409"/>
    <lineage>
        <taxon>Bacteria</taxon>
        <taxon>Bacillati</taxon>
        <taxon>Actinomycetota</taxon>
        <taxon>Actinomycetes</taxon>
        <taxon>Micrococcales</taxon>
        <taxon>Dermacoccaceae</taxon>
        <taxon>Rudaeicoccus</taxon>
    </lineage>
</organism>
<reference evidence="15 16" key="1">
    <citation type="submission" date="2019-06" db="EMBL/GenBank/DDBJ databases">
        <title>Sequencing the genomes of 1000 actinobacteria strains.</title>
        <authorList>
            <person name="Klenk H.-P."/>
        </authorList>
    </citation>
    <scope>NUCLEOTIDE SEQUENCE [LARGE SCALE GENOMIC DNA]</scope>
    <source>
        <strain evidence="15 16">DSM 19560</strain>
    </source>
</reference>
<feature type="transmembrane region" description="Helical" evidence="12">
    <location>
        <begin position="251"/>
        <end position="272"/>
    </location>
</feature>
<evidence type="ECO:0000313" key="15">
    <source>
        <dbReference type="EMBL" id="TWE11477.1"/>
    </source>
</evidence>
<sequence>MSTSGTRGAATASLTIAALGVVFGDIGTSPLYALQTAFSVDNDAVHPTRGDVFGIVSLVIWSLLLIVTFKYVMSVMHADNDGEGGVFALATLVRRHAGSRRRLAAFAMGLGVLGVSLFFGDSVITPAISVMSAVEGTKVADPSLPNIVVPVSAAILIVLFAAQRFGTARVARLFGPAMLVWFVMVAVLGVPQIVQHPEVLEALSPTYGIAFVVTHFGTAFVAMGAIVLAITGAEALYADLGHFGRAPIRAAWLFVVLPSLALSYLGQAGLVLHDRSAIANPFFAMAPSWARIPVVVVATVATVIASQAVITGAYSVAKQAIMLNFLPRLRIAHTSTQESGQIYIGAVNLVLFICVLTVVLTFRSSAALATAYGVAVTGTFVLTSTLFLLLARLHLQWPWWRLVVFAVLVLPLEVGFFSANLTKIVSGGWLPLLIAAALVTVMTVWWHGARIVTDKRTRDEGNLSDFLVSLRKQQPTRVPGLVIYPHTNSTTAPLALRTNLELNHCLQEQVLIVRVIFEEVPFVSAEDRASIEALCDDIEGLSQVTLRYGFRDVVDLPRALRQVQLPERRRGRKISHATYVLSRIRLHRGRHGLLGPVRGRLFIGLSRLSDTPTRSFHLPDTSTVEIATEITI</sequence>
<evidence type="ECO:0000256" key="12">
    <source>
        <dbReference type="HAMAP-Rule" id="MF_01522"/>
    </source>
</evidence>
<comment type="caution">
    <text evidence="15">The sequence shown here is derived from an EMBL/GenBank/DDBJ whole genome shotgun (WGS) entry which is preliminary data.</text>
</comment>
<feature type="transmembrane region" description="Helical" evidence="12">
    <location>
        <begin position="206"/>
        <end position="230"/>
    </location>
</feature>
<keyword evidence="9 12" id="KW-1133">Transmembrane helix</keyword>
<dbReference type="GO" id="GO:0005886">
    <property type="term" value="C:plasma membrane"/>
    <property type="evidence" value="ECO:0007669"/>
    <property type="project" value="UniProtKB-SubCell"/>
</dbReference>
<dbReference type="PANTHER" id="PTHR30540:SF79">
    <property type="entry name" value="LOW AFFINITY POTASSIUM TRANSPORT SYSTEM PROTEIN KUP"/>
    <property type="match status" value="1"/>
</dbReference>
<keyword evidence="8 12" id="KW-0630">Potassium</keyword>
<proteinExistence type="inferred from homology"/>
<feature type="transmembrane region" description="Helical" evidence="12">
    <location>
        <begin position="342"/>
        <end position="362"/>
    </location>
</feature>
<feature type="transmembrane region" description="Helical" evidence="12">
    <location>
        <begin position="292"/>
        <end position="321"/>
    </location>
</feature>
<protein>
    <recommendedName>
        <fullName evidence="12">Probable potassium transport system protein Kup</fullName>
    </recommendedName>
</protein>
<dbReference type="GO" id="GO:0015079">
    <property type="term" value="F:potassium ion transmembrane transporter activity"/>
    <property type="evidence" value="ECO:0007669"/>
    <property type="project" value="UniProtKB-UniRule"/>
</dbReference>
<evidence type="ECO:0000256" key="8">
    <source>
        <dbReference type="ARBA" id="ARBA00022958"/>
    </source>
</evidence>
<dbReference type="InterPro" id="IPR003855">
    <property type="entry name" value="K+_transporter"/>
</dbReference>
<keyword evidence="6 12" id="KW-0812">Transmembrane</keyword>
<evidence type="ECO:0000256" key="7">
    <source>
        <dbReference type="ARBA" id="ARBA00022847"/>
    </source>
</evidence>
<dbReference type="GO" id="GO:0015293">
    <property type="term" value="F:symporter activity"/>
    <property type="evidence" value="ECO:0007669"/>
    <property type="project" value="UniProtKB-UniRule"/>
</dbReference>
<feature type="transmembrane region" description="Helical" evidence="12">
    <location>
        <begin position="402"/>
        <end position="422"/>
    </location>
</feature>
<dbReference type="Pfam" id="PF22776">
    <property type="entry name" value="K_trans_C"/>
    <property type="match status" value="1"/>
</dbReference>
<comment type="catalytic activity">
    <reaction evidence="12">
        <text>K(+)(in) + H(+)(in) = K(+)(out) + H(+)(out)</text>
        <dbReference type="Rhea" id="RHEA:28490"/>
        <dbReference type="ChEBI" id="CHEBI:15378"/>
        <dbReference type="ChEBI" id="CHEBI:29103"/>
    </reaction>
</comment>
<keyword evidence="16" id="KW-1185">Reference proteome</keyword>
<evidence type="ECO:0000259" key="13">
    <source>
        <dbReference type="Pfam" id="PF02705"/>
    </source>
</evidence>
<name>A0A561E780_9MICO</name>
<evidence type="ECO:0000256" key="11">
    <source>
        <dbReference type="ARBA" id="ARBA00023136"/>
    </source>
</evidence>
<gene>
    <name evidence="12" type="primary">kup</name>
    <name evidence="15" type="ORF">BKA23_0245</name>
</gene>
<evidence type="ECO:0000256" key="6">
    <source>
        <dbReference type="ARBA" id="ARBA00022692"/>
    </source>
</evidence>
<dbReference type="HAMAP" id="MF_01522">
    <property type="entry name" value="Kup"/>
    <property type="match status" value="1"/>
</dbReference>
<dbReference type="Proteomes" id="UP000318297">
    <property type="component" value="Unassembled WGS sequence"/>
</dbReference>
<comment type="similarity">
    <text evidence="2 12">Belongs to the HAK/KUP transporter (TC 2.A.72) family.</text>
</comment>
<feature type="transmembrane region" description="Helical" evidence="12">
    <location>
        <begin position="174"/>
        <end position="194"/>
    </location>
</feature>
<feature type="domain" description="K+ potassium transporter C-terminal" evidence="14">
    <location>
        <begin position="479"/>
        <end position="632"/>
    </location>
</feature>
<comment type="subcellular location">
    <subcellularLocation>
        <location evidence="12">Cell membrane</location>
        <topology evidence="12">Multi-pass membrane protein</topology>
    </subcellularLocation>
    <subcellularLocation>
        <location evidence="1">Membrane</location>
        <topology evidence="1">Multi-pass membrane protein</topology>
    </subcellularLocation>
</comment>
<keyword evidence="3 12" id="KW-0813">Transport</keyword>
<dbReference type="RefSeq" id="WP_211841557.1">
    <property type="nucleotide sequence ID" value="NZ_VIVQ01000001.1"/>
</dbReference>
<evidence type="ECO:0000256" key="2">
    <source>
        <dbReference type="ARBA" id="ARBA00007019"/>
    </source>
</evidence>
<keyword evidence="5 12" id="KW-0633">Potassium transport</keyword>
<keyword evidence="7 12" id="KW-0769">Symport</keyword>
<feature type="domain" description="K+ potassium transporter integral membrane" evidence="13">
    <location>
        <begin position="15"/>
        <end position="467"/>
    </location>
</feature>
<comment type="function">
    <text evidence="12">Transport of potassium into the cell. Likely operates as a K(+):H(+) symporter.</text>
</comment>
<dbReference type="InterPro" id="IPR023051">
    <property type="entry name" value="Kup"/>
</dbReference>
<dbReference type="InterPro" id="IPR053951">
    <property type="entry name" value="K_trans_N"/>
</dbReference>
<evidence type="ECO:0000256" key="9">
    <source>
        <dbReference type="ARBA" id="ARBA00022989"/>
    </source>
</evidence>
<evidence type="ECO:0000256" key="4">
    <source>
        <dbReference type="ARBA" id="ARBA00022475"/>
    </source>
</evidence>